<dbReference type="Proteomes" id="UP000013968">
    <property type="component" value="Chromosome"/>
</dbReference>
<dbReference type="AlphaFoldDB" id="R4SNF8"/>
<sequence>MRNTRSSSRPSVPRISHSRDAARSIPPYDRIIARSSSRPSVTSLINAAASTRSAAISSPSSMIRSISGSRPTASGPIAVSQACSLRSTTSIQCRTLIASRSSAVVSGRFSITGAGTIIICRTTSRYSSRLPPK</sequence>
<dbReference type="EMBL" id="CP003410">
    <property type="protein sequence ID" value="AGM04230.1"/>
    <property type="molecule type" value="Genomic_DNA"/>
</dbReference>
<proteinExistence type="predicted"/>
<dbReference type="KEGG" id="aoi:AORI_1642"/>
<organism evidence="2 3">
    <name type="scientific">Amycolatopsis keratiniphila</name>
    <dbReference type="NCBI Taxonomy" id="129921"/>
    <lineage>
        <taxon>Bacteria</taxon>
        <taxon>Bacillati</taxon>
        <taxon>Actinomycetota</taxon>
        <taxon>Actinomycetes</taxon>
        <taxon>Pseudonocardiales</taxon>
        <taxon>Pseudonocardiaceae</taxon>
        <taxon>Amycolatopsis</taxon>
        <taxon>Amycolatopsis japonica group</taxon>
    </lineage>
</organism>
<name>R4SNF8_9PSEU</name>
<feature type="region of interest" description="Disordered" evidence="1">
    <location>
        <begin position="1"/>
        <end position="28"/>
    </location>
</feature>
<evidence type="ECO:0000256" key="1">
    <source>
        <dbReference type="SAM" id="MobiDB-lite"/>
    </source>
</evidence>
<evidence type="ECO:0000313" key="2">
    <source>
        <dbReference type="EMBL" id="AGM04230.1"/>
    </source>
</evidence>
<protein>
    <submittedName>
        <fullName evidence="2">Uncharacterized protein</fullName>
    </submittedName>
</protein>
<accession>R4SNF8</accession>
<dbReference type="HOGENOM" id="CLU_1902284_0_0_11"/>
<keyword evidence="3" id="KW-1185">Reference proteome</keyword>
<reference evidence="2 3" key="1">
    <citation type="journal article" date="2013" name="BMC Genomics">
        <title>ContigScape: a Cytoscape plugin facilitating microbial genome gap closing.</title>
        <authorList>
            <person name="Tang B."/>
            <person name="Wang Q."/>
            <person name="Yang M."/>
            <person name="Xie F."/>
            <person name="Zhu Y."/>
            <person name="Zhuo Y."/>
            <person name="Wang S."/>
            <person name="Gao H."/>
            <person name="Ding X."/>
            <person name="Zhang L."/>
            <person name="Zhao G."/>
            <person name="Zheng H."/>
        </authorList>
    </citation>
    <scope>NUCLEOTIDE SEQUENCE [LARGE SCALE GENOMIC DNA]</scope>
    <source>
        <strain evidence="2 3">HCCB10007</strain>
    </source>
</reference>
<feature type="compositionally biased region" description="Low complexity" evidence="1">
    <location>
        <begin position="1"/>
        <end position="15"/>
    </location>
</feature>
<gene>
    <name evidence="2" type="ORF">AORI_1642</name>
</gene>
<evidence type="ECO:0000313" key="3">
    <source>
        <dbReference type="Proteomes" id="UP000013968"/>
    </source>
</evidence>